<evidence type="ECO:0000259" key="3">
    <source>
        <dbReference type="PROSITE" id="PS50102"/>
    </source>
</evidence>
<evidence type="ECO:0000256" key="1">
    <source>
        <dbReference type="ARBA" id="ARBA00022884"/>
    </source>
</evidence>
<dbReference type="PANTHER" id="PTHR19965">
    <property type="entry name" value="RNA AND EXPORT FACTOR BINDING PROTEIN"/>
    <property type="match status" value="1"/>
</dbReference>
<evidence type="ECO:0000313" key="5">
    <source>
        <dbReference type="Proteomes" id="UP001151699"/>
    </source>
</evidence>
<organism evidence="4 5">
    <name type="scientific">Pseudolycoriella hygida</name>
    <dbReference type="NCBI Taxonomy" id="35572"/>
    <lineage>
        <taxon>Eukaryota</taxon>
        <taxon>Metazoa</taxon>
        <taxon>Ecdysozoa</taxon>
        <taxon>Arthropoda</taxon>
        <taxon>Hexapoda</taxon>
        <taxon>Insecta</taxon>
        <taxon>Pterygota</taxon>
        <taxon>Neoptera</taxon>
        <taxon>Endopterygota</taxon>
        <taxon>Diptera</taxon>
        <taxon>Nematocera</taxon>
        <taxon>Sciaroidea</taxon>
        <taxon>Sciaridae</taxon>
        <taxon>Pseudolycoriella</taxon>
    </lineage>
</organism>
<dbReference type="GO" id="GO:0003729">
    <property type="term" value="F:mRNA binding"/>
    <property type="evidence" value="ECO:0007669"/>
    <property type="project" value="TreeGrafter"/>
</dbReference>
<dbReference type="AlphaFoldDB" id="A0A9Q0NCT5"/>
<dbReference type="Gene3D" id="3.30.70.330">
    <property type="match status" value="1"/>
</dbReference>
<gene>
    <name evidence="4" type="primary">alyref-a_1</name>
    <name evidence="4" type="ORF">Bhyg_02523</name>
</gene>
<dbReference type="SUPFAM" id="SSF54928">
    <property type="entry name" value="RNA-binding domain, RBD"/>
    <property type="match status" value="1"/>
</dbReference>
<dbReference type="OrthoDB" id="442677at2759"/>
<dbReference type="Proteomes" id="UP001151699">
    <property type="component" value="Chromosome A"/>
</dbReference>
<name>A0A9Q0NCT5_9DIPT</name>
<proteinExistence type="predicted"/>
<keyword evidence="1 2" id="KW-0694">RNA-binding</keyword>
<dbReference type="InterPro" id="IPR035979">
    <property type="entry name" value="RBD_domain_sf"/>
</dbReference>
<keyword evidence="5" id="KW-1185">Reference proteome</keyword>
<accession>A0A9Q0NCT5</accession>
<feature type="domain" description="RRM" evidence="3">
    <location>
        <begin position="79"/>
        <end position="156"/>
    </location>
</feature>
<evidence type="ECO:0000256" key="2">
    <source>
        <dbReference type="PROSITE-ProRule" id="PRU00176"/>
    </source>
</evidence>
<evidence type="ECO:0000313" key="4">
    <source>
        <dbReference type="EMBL" id="KAJ6647301.1"/>
    </source>
</evidence>
<dbReference type="SMART" id="SM00360">
    <property type="entry name" value="RRM"/>
    <property type="match status" value="1"/>
</dbReference>
<sequence>MASGLKLSGRILREDSNAEWRHDLFEMHEQKFIDYEQKNSGRKILGRINSNKNVDGKCKHELSEMNEKKSEDEEAENQAELFVSNLHPDVSENDLFDLFSDVGELQIVQMHYDRSQRFLGTAIISFKRKCDALESIKEFNGKPLDNKIMNIVLLESSSRANYQQESRKGYCIG</sequence>
<reference evidence="4" key="1">
    <citation type="submission" date="2022-07" db="EMBL/GenBank/DDBJ databases">
        <authorList>
            <person name="Trinca V."/>
            <person name="Uliana J.V.C."/>
            <person name="Torres T.T."/>
            <person name="Ward R.J."/>
            <person name="Monesi N."/>
        </authorList>
    </citation>
    <scope>NUCLEOTIDE SEQUENCE</scope>
    <source>
        <strain evidence="4">HSMRA1968</strain>
        <tissue evidence="4">Whole embryos</tissue>
    </source>
</reference>
<dbReference type="GO" id="GO:0005634">
    <property type="term" value="C:nucleus"/>
    <property type="evidence" value="ECO:0007669"/>
    <property type="project" value="TreeGrafter"/>
</dbReference>
<dbReference type="EMBL" id="WJQU01000001">
    <property type="protein sequence ID" value="KAJ6647301.1"/>
    <property type="molecule type" value="Genomic_DNA"/>
</dbReference>
<dbReference type="InterPro" id="IPR012677">
    <property type="entry name" value="Nucleotide-bd_a/b_plait_sf"/>
</dbReference>
<protein>
    <submittedName>
        <fullName evidence="4">THO complex subunit 4-A</fullName>
    </submittedName>
</protein>
<dbReference type="PANTHER" id="PTHR19965:SF35">
    <property type="entry name" value="RNA ANNEALING PROTEIN YRA1"/>
    <property type="match status" value="1"/>
</dbReference>
<dbReference type="InterPro" id="IPR051229">
    <property type="entry name" value="ALYREF_mRNA_export"/>
</dbReference>
<dbReference type="GO" id="GO:0006406">
    <property type="term" value="P:mRNA export from nucleus"/>
    <property type="evidence" value="ECO:0007669"/>
    <property type="project" value="TreeGrafter"/>
</dbReference>
<dbReference type="PROSITE" id="PS50102">
    <property type="entry name" value="RRM"/>
    <property type="match status" value="1"/>
</dbReference>
<dbReference type="Pfam" id="PF00076">
    <property type="entry name" value="RRM_1"/>
    <property type="match status" value="1"/>
</dbReference>
<dbReference type="InterPro" id="IPR000504">
    <property type="entry name" value="RRM_dom"/>
</dbReference>
<comment type="caution">
    <text evidence="4">The sequence shown here is derived from an EMBL/GenBank/DDBJ whole genome shotgun (WGS) entry which is preliminary data.</text>
</comment>